<dbReference type="AlphaFoldDB" id="A0A812EYS6"/>
<name>A0A812EYS6_9ARCH</name>
<gene>
    <name evidence="4" type="ORF">NUZ5A_20244</name>
</gene>
<evidence type="ECO:0000313" key="4">
    <source>
        <dbReference type="EMBL" id="CAE6486997.1"/>
    </source>
</evidence>
<comment type="caution">
    <text evidence="4">The sequence shown here is derived from an EMBL/GenBank/DDBJ whole genome shotgun (WGS) entry which is preliminary data.</text>
</comment>
<reference evidence="4" key="1">
    <citation type="submission" date="2021-02" db="EMBL/GenBank/DDBJ databases">
        <authorList>
            <person name="Han P."/>
        </authorList>
    </citation>
    <scope>NUCLEOTIDE SEQUENCE</scope>
    <source>
        <strain evidence="4">Candidatus Nitrosotenuis uzonensis 5A</strain>
    </source>
</reference>
<dbReference type="PRINTS" id="PR00080">
    <property type="entry name" value="SDRFAMILY"/>
</dbReference>
<organism evidence="4 5">
    <name type="scientific">Candidatus Nitrosotenuis uzonensis</name>
    <dbReference type="NCBI Taxonomy" id="1407055"/>
    <lineage>
        <taxon>Archaea</taxon>
        <taxon>Nitrososphaerota</taxon>
        <taxon>Candidatus Nitrosotenuis</taxon>
    </lineage>
</organism>
<dbReference type="PRINTS" id="PR00081">
    <property type="entry name" value="GDHRDH"/>
</dbReference>
<proteinExistence type="inferred from homology"/>
<dbReference type="PANTHER" id="PTHR44196">
    <property type="entry name" value="DEHYDROGENASE/REDUCTASE SDR FAMILY MEMBER 7B"/>
    <property type="match status" value="1"/>
</dbReference>
<keyword evidence="2 4" id="KW-0560">Oxidoreductase</keyword>
<dbReference type="InterPro" id="IPR036291">
    <property type="entry name" value="NAD(P)-bd_dom_sf"/>
</dbReference>
<dbReference type="EMBL" id="CAJNAQ010000002">
    <property type="protein sequence ID" value="CAE6486997.1"/>
    <property type="molecule type" value="Genomic_DNA"/>
</dbReference>
<dbReference type="Gene3D" id="3.40.50.720">
    <property type="entry name" value="NAD(P)-binding Rossmann-like Domain"/>
    <property type="match status" value="1"/>
</dbReference>
<dbReference type="InterPro" id="IPR020904">
    <property type="entry name" value="Sc_DH/Rdtase_CS"/>
</dbReference>
<comment type="similarity">
    <text evidence="1 3">Belongs to the short-chain dehydrogenases/reductases (SDR) family.</text>
</comment>
<dbReference type="GO" id="GO:0004316">
    <property type="term" value="F:3-oxoacyl-[acyl-carrier-protein] reductase (NADPH) activity"/>
    <property type="evidence" value="ECO:0007669"/>
    <property type="project" value="UniProtKB-EC"/>
</dbReference>
<evidence type="ECO:0000313" key="5">
    <source>
        <dbReference type="Proteomes" id="UP000655759"/>
    </source>
</evidence>
<dbReference type="PROSITE" id="PS00061">
    <property type="entry name" value="ADH_SHORT"/>
    <property type="match status" value="1"/>
</dbReference>
<accession>A0A812EYS6</accession>
<dbReference type="InterPro" id="IPR002347">
    <property type="entry name" value="SDR_fam"/>
</dbReference>
<dbReference type="GO" id="GO:0016020">
    <property type="term" value="C:membrane"/>
    <property type="evidence" value="ECO:0007669"/>
    <property type="project" value="TreeGrafter"/>
</dbReference>
<dbReference type="Proteomes" id="UP000655759">
    <property type="component" value="Unassembled WGS sequence"/>
</dbReference>
<sequence length="252" mass="28892">MYVGRKEIWYKDLTFQILKQKNCLITGATGGIGEKLAIKLAENHCNLLLTSTSRKKLLSLKQKINKMRYGIHVSVLVADLIKDNELKKIVEHARSFNHIDILVNCAGVFPQNFLNKSNLQEFDNCFNVNIRAPFFLCQEFSKHMINRKWGRIVNIGSSSSYAGFSKTSVYCASKHAILGFSRSLHEELKHHNVRTYCISPSSVKTRMGKTIKNQNYESFIDPNDVADFIVKIISYDNEMIPNEVQLKRMIVK</sequence>
<evidence type="ECO:0000256" key="1">
    <source>
        <dbReference type="ARBA" id="ARBA00006484"/>
    </source>
</evidence>
<dbReference type="EC" id="1.1.1.100" evidence="4"/>
<dbReference type="PANTHER" id="PTHR44196:SF1">
    <property type="entry name" value="DEHYDROGENASE_REDUCTASE SDR FAMILY MEMBER 7B"/>
    <property type="match status" value="1"/>
</dbReference>
<evidence type="ECO:0000256" key="2">
    <source>
        <dbReference type="ARBA" id="ARBA00023002"/>
    </source>
</evidence>
<dbReference type="SUPFAM" id="SSF51735">
    <property type="entry name" value="NAD(P)-binding Rossmann-fold domains"/>
    <property type="match status" value="1"/>
</dbReference>
<evidence type="ECO:0000256" key="3">
    <source>
        <dbReference type="RuleBase" id="RU000363"/>
    </source>
</evidence>
<dbReference type="Pfam" id="PF00106">
    <property type="entry name" value="adh_short"/>
    <property type="match status" value="1"/>
</dbReference>
<protein>
    <submittedName>
        <fullName evidence="4">3-oxoacyl-acyl-carrier protein reductase</fullName>
        <ecNumber evidence="4">1.1.1.100</ecNumber>
    </submittedName>
</protein>
<dbReference type="CDD" id="cd05233">
    <property type="entry name" value="SDR_c"/>
    <property type="match status" value="1"/>
</dbReference>